<evidence type="ECO:0000256" key="3">
    <source>
        <dbReference type="ARBA" id="ARBA00022793"/>
    </source>
</evidence>
<evidence type="ECO:0000256" key="1">
    <source>
        <dbReference type="ARBA" id="ARBA00001933"/>
    </source>
</evidence>
<organism evidence="8 9">
    <name type="scientific">Zostera marina</name>
    <name type="common">Eelgrass</name>
    <dbReference type="NCBI Taxonomy" id="29655"/>
    <lineage>
        <taxon>Eukaryota</taxon>
        <taxon>Viridiplantae</taxon>
        <taxon>Streptophyta</taxon>
        <taxon>Embryophyta</taxon>
        <taxon>Tracheophyta</taxon>
        <taxon>Spermatophyta</taxon>
        <taxon>Magnoliopsida</taxon>
        <taxon>Liliopsida</taxon>
        <taxon>Zosteraceae</taxon>
        <taxon>Zostera</taxon>
    </lineage>
</organism>
<dbReference type="GO" id="GO:0046189">
    <property type="term" value="P:phenol-containing compound biosynthetic process"/>
    <property type="evidence" value="ECO:0007669"/>
    <property type="project" value="UniProtKB-ARBA"/>
</dbReference>
<keyword evidence="9" id="KW-1185">Reference proteome</keyword>
<dbReference type="InterPro" id="IPR015422">
    <property type="entry name" value="PyrdxlP-dep_Trfase_small"/>
</dbReference>
<dbReference type="SUPFAM" id="SSF53383">
    <property type="entry name" value="PLP-dependent transferases"/>
    <property type="match status" value="1"/>
</dbReference>
<dbReference type="InterPro" id="IPR002129">
    <property type="entry name" value="PyrdxlP-dep_de-COase"/>
</dbReference>
<dbReference type="PANTHER" id="PTHR11999">
    <property type="entry name" value="GROUP II PYRIDOXAL-5-PHOSPHATE DECARBOXYLASE"/>
    <property type="match status" value="1"/>
</dbReference>
<dbReference type="FunFam" id="3.40.640.10:FF:000025">
    <property type="entry name" value="Histidine decarboxylase"/>
    <property type="match status" value="1"/>
</dbReference>
<dbReference type="Pfam" id="PF00282">
    <property type="entry name" value="Pyridoxal_deC"/>
    <property type="match status" value="1"/>
</dbReference>
<comment type="caution">
    <text evidence="8">The sequence shown here is derived from an EMBL/GenBank/DDBJ whole genome shotgun (WGS) entry which is preliminary data.</text>
</comment>
<feature type="modified residue" description="N6-(pyridoxal phosphate)lysine" evidence="6">
    <location>
        <position position="312"/>
    </location>
</feature>
<dbReference type="GO" id="GO:0006520">
    <property type="term" value="P:amino acid metabolic process"/>
    <property type="evidence" value="ECO:0007669"/>
    <property type="project" value="InterPro"/>
</dbReference>
<dbReference type="PANTHER" id="PTHR11999:SF70">
    <property type="entry name" value="MIP05841P"/>
    <property type="match status" value="1"/>
</dbReference>
<dbReference type="InterPro" id="IPR010977">
    <property type="entry name" value="Aromatic_deC"/>
</dbReference>
<comment type="similarity">
    <text evidence="2 7">Belongs to the group II decarboxylase family.</text>
</comment>
<evidence type="ECO:0000313" key="9">
    <source>
        <dbReference type="Proteomes" id="UP000036987"/>
    </source>
</evidence>
<dbReference type="PROSITE" id="PS00392">
    <property type="entry name" value="DDC_GAD_HDC_YDC"/>
    <property type="match status" value="1"/>
</dbReference>
<comment type="cofactor">
    <cofactor evidence="1 6 7">
        <name>pyridoxal 5'-phosphate</name>
        <dbReference type="ChEBI" id="CHEBI:597326"/>
    </cofactor>
</comment>
<dbReference type="GO" id="GO:0005737">
    <property type="term" value="C:cytoplasm"/>
    <property type="evidence" value="ECO:0000318"/>
    <property type="project" value="GO_Central"/>
</dbReference>
<dbReference type="InterPro" id="IPR015421">
    <property type="entry name" value="PyrdxlP-dep_Trfase_major"/>
</dbReference>
<protein>
    <submittedName>
        <fullName evidence="8">Putative Aromatic aldehyde synthase (Or alternatively Tyrosine decarboxylase)</fullName>
    </submittedName>
</protein>
<evidence type="ECO:0000256" key="5">
    <source>
        <dbReference type="ARBA" id="ARBA00023239"/>
    </source>
</evidence>
<name>A0A0K9Q0I6_ZOSMR</name>
<dbReference type="Gene3D" id="3.40.640.10">
    <property type="entry name" value="Type I PLP-dependent aspartate aminotransferase-like (Major domain)"/>
    <property type="match status" value="1"/>
</dbReference>
<evidence type="ECO:0000256" key="7">
    <source>
        <dbReference type="RuleBase" id="RU000382"/>
    </source>
</evidence>
<dbReference type="GO" id="GO:0019752">
    <property type="term" value="P:carboxylic acid metabolic process"/>
    <property type="evidence" value="ECO:0007669"/>
    <property type="project" value="InterPro"/>
</dbReference>
<evidence type="ECO:0000256" key="2">
    <source>
        <dbReference type="ARBA" id="ARBA00009533"/>
    </source>
</evidence>
<evidence type="ECO:0000256" key="4">
    <source>
        <dbReference type="ARBA" id="ARBA00022898"/>
    </source>
</evidence>
<dbReference type="Gene3D" id="3.90.1150.10">
    <property type="entry name" value="Aspartate Aminotransferase, domain 1"/>
    <property type="match status" value="1"/>
</dbReference>
<evidence type="ECO:0000256" key="6">
    <source>
        <dbReference type="PIRSR" id="PIRSR602129-50"/>
    </source>
</evidence>
<proteinExistence type="inferred from homology"/>
<keyword evidence="4 6" id="KW-0663">Pyridoxal phosphate</keyword>
<evidence type="ECO:0000313" key="8">
    <source>
        <dbReference type="EMBL" id="KMZ74017.1"/>
    </source>
</evidence>
<dbReference type="PRINTS" id="PR00800">
    <property type="entry name" value="YHDCRBOXLASE"/>
</dbReference>
<sequence>MLNGNMGENEPFKPMDSEQLREYGHKMVDFIADYYKSIEKFPVLSQVQPYYLKDLLPDAAPDQPEKFQDVLDDITKKIIPGVTHWQSPNFFGYYPGNSSIAGFLGEMICSGLNVIGFSWITSPASTELEVIVLDWLAKLLNLPDQFLSSGHGGGVIQGTASEAILVVLLAARDKILGRIGRNSLDKLVVYSSDQVHAAFKKACQIAGIYTENFRVLKTDASSGYGIDPKKFDQAIHDDMEAGLIPFFLCSTVGTTSSASVDPLVEIGQITEENDMWFHVDAAYAGSACICPEYRHYLDGVEYADSFCMNAHKWLLTNFDCSALWVKDSSALVNSLSTNPEFLKNKMSEQKKVVDFKDWQIPLGRRFRSLKLWMVLRLYGAENLREYIRNHIKLANLFEQLVRSDSRFEIVCPTLFSLVCFRFLPSNDDNDGYELNSMLLDAVNSTGQLFFTHTIISDKYILRFAVGAALTEERHVRESWKVIQNQATIISRQHILSKTNMKSKCEGMIANE</sequence>
<keyword evidence="3" id="KW-0210">Decarboxylase</keyword>
<dbReference type="STRING" id="29655.A0A0K9Q0I6"/>
<accession>A0A0K9Q0I6</accession>
<dbReference type="InterPro" id="IPR021115">
    <property type="entry name" value="Pyridoxal-P_BS"/>
</dbReference>
<dbReference type="OrthoDB" id="639767at2759"/>
<reference evidence="9" key="1">
    <citation type="journal article" date="2016" name="Nature">
        <title>The genome of the seagrass Zostera marina reveals angiosperm adaptation to the sea.</title>
        <authorList>
            <person name="Olsen J.L."/>
            <person name="Rouze P."/>
            <person name="Verhelst B."/>
            <person name="Lin Y.-C."/>
            <person name="Bayer T."/>
            <person name="Collen J."/>
            <person name="Dattolo E."/>
            <person name="De Paoli E."/>
            <person name="Dittami S."/>
            <person name="Maumus F."/>
            <person name="Michel G."/>
            <person name="Kersting A."/>
            <person name="Lauritano C."/>
            <person name="Lohaus R."/>
            <person name="Toepel M."/>
            <person name="Tonon T."/>
            <person name="Vanneste K."/>
            <person name="Amirebrahimi M."/>
            <person name="Brakel J."/>
            <person name="Bostroem C."/>
            <person name="Chovatia M."/>
            <person name="Grimwood J."/>
            <person name="Jenkins J.W."/>
            <person name="Jueterbock A."/>
            <person name="Mraz A."/>
            <person name="Stam W.T."/>
            <person name="Tice H."/>
            <person name="Bornberg-Bauer E."/>
            <person name="Green P.J."/>
            <person name="Pearson G.A."/>
            <person name="Procaccini G."/>
            <person name="Duarte C.M."/>
            <person name="Schmutz J."/>
            <person name="Reusch T.B.H."/>
            <person name="Van de Peer Y."/>
        </authorList>
    </citation>
    <scope>NUCLEOTIDE SEQUENCE [LARGE SCALE GENOMIC DNA]</scope>
    <source>
        <strain evidence="9">cv. Finnish</strain>
    </source>
</reference>
<dbReference type="InterPro" id="IPR015424">
    <property type="entry name" value="PyrdxlP-dep_Trfase"/>
</dbReference>
<dbReference type="AlphaFoldDB" id="A0A0K9Q0I6"/>
<dbReference type="GO" id="GO:0016831">
    <property type="term" value="F:carboxy-lyase activity"/>
    <property type="evidence" value="ECO:0000318"/>
    <property type="project" value="GO_Central"/>
</dbReference>
<dbReference type="EMBL" id="LFYR01000468">
    <property type="protein sequence ID" value="KMZ74017.1"/>
    <property type="molecule type" value="Genomic_DNA"/>
</dbReference>
<gene>
    <name evidence="8" type="ORF">ZOSMA_137G00330</name>
</gene>
<dbReference type="FunFam" id="1.20.1340.10:FF:000001">
    <property type="entry name" value="Histidine decarboxylase"/>
    <property type="match status" value="1"/>
</dbReference>
<dbReference type="OMA" id="NPGFNWS"/>
<dbReference type="GO" id="GO:0030170">
    <property type="term" value="F:pyridoxal phosphate binding"/>
    <property type="evidence" value="ECO:0007669"/>
    <property type="project" value="InterPro"/>
</dbReference>
<keyword evidence="5 7" id="KW-0456">Lyase</keyword>
<dbReference type="Gene3D" id="1.20.1340.10">
    <property type="entry name" value="dopa decarboxylase, N-terminal domain"/>
    <property type="match status" value="1"/>
</dbReference>
<dbReference type="Proteomes" id="UP000036987">
    <property type="component" value="Unassembled WGS sequence"/>
</dbReference>
<dbReference type="CDD" id="cd06450">
    <property type="entry name" value="DOPA_deC_like"/>
    <property type="match status" value="1"/>
</dbReference>
<dbReference type="GO" id="GO:1901162">
    <property type="term" value="P:primary amino compound biosynthetic process"/>
    <property type="evidence" value="ECO:0007669"/>
    <property type="project" value="UniProtKB-ARBA"/>
</dbReference>